<keyword evidence="1" id="KW-0812">Transmembrane</keyword>
<keyword evidence="1" id="KW-1133">Transmembrane helix</keyword>
<protein>
    <submittedName>
        <fullName evidence="2">Uncharacterized protein</fullName>
    </submittedName>
</protein>
<dbReference type="OrthoDB" id="6009065at2"/>
<dbReference type="InterPro" id="IPR021762">
    <property type="entry name" value="DUF3325"/>
</dbReference>
<name>A0A1I5U9A8_9GAMM</name>
<gene>
    <name evidence="2" type="ORF">SAMN05216177_10655</name>
</gene>
<evidence type="ECO:0000256" key="1">
    <source>
        <dbReference type="SAM" id="Phobius"/>
    </source>
</evidence>
<dbReference type="Pfam" id="PF11804">
    <property type="entry name" value="DUF3325"/>
    <property type="match status" value="1"/>
</dbReference>
<dbReference type="EMBL" id="FOXK01000006">
    <property type="protein sequence ID" value="SFP91216.1"/>
    <property type="molecule type" value="Genomic_DNA"/>
</dbReference>
<keyword evidence="1" id="KW-0472">Membrane</keyword>
<dbReference type="RefSeq" id="WP_074915873.1">
    <property type="nucleotide sequence ID" value="NZ_FOXK01000006.1"/>
</dbReference>
<sequence length="107" mass="11411">MIVLCLALCFSGFGSLCLGVDRHHEQVYGHKPAPLRRQLLRLLGWLLLASAAVPAIFALGTSIGLALWASVLSLAAFAQITLLSYRPNLVPALSIGAPPLALFLHLI</sequence>
<organism evidence="2 3">
    <name type="scientific">Ectopseudomonas toyotomiensis</name>
    <dbReference type="NCBI Taxonomy" id="554344"/>
    <lineage>
        <taxon>Bacteria</taxon>
        <taxon>Pseudomonadati</taxon>
        <taxon>Pseudomonadota</taxon>
        <taxon>Gammaproteobacteria</taxon>
        <taxon>Pseudomonadales</taxon>
        <taxon>Pseudomonadaceae</taxon>
        <taxon>Ectopseudomonas</taxon>
    </lineage>
</organism>
<dbReference type="Proteomes" id="UP000182025">
    <property type="component" value="Unassembled WGS sequence"/>
</dbReference>
<evidence type="ECO:0000313" key="2">
    <source>
        <dbReference type="EMBL" id="SFP91216.1"/>
    </source>
</evidence>
<feature type="transmembrane region" description="Helical" evidence="1">
    <location>
        <begin position="89"/>
        <end position="106"/>
    </location>
</feature>
<reference evidence="3" key="1">
    <citation type="submission" date="2016-10" db="EMBL/GenBank/DDBJ databases">
        <authorList>
            <person name="Varghese N."/>
            <person name="Submissions S."/>
        </authorList>
    </citation>
    <scope>NUCLEOTIDE SEQUENCE [LARGE SCALE GENOMIC DNA]</scope>
    <source>
        <strain evidence="3">JCM 15604</strain>
    </source>
</reference>
<accession>A0A1I5U9A8</accession>
<feature type="transmembrane region" description="Helical" evidence="1">
    <location>
        <begin position="43"/>
        <end position="60"/>
    </location>
</feature>
<dbReference type="AlphaFoldDB" id="A0A1I5U9A8"/>
<proteinExistence type="predicted"/>
<evidence type="ECO:0000313" key="3">
    <source>
        <dbReference type="Proteomes" id="UP000182025"/>
    </source>
</evidence>
<keyword evidence="3" id="KW-1185">Reference proteome</keyword>